<evidence type="ECO:0000256" key="1">
    <source>
        <dbReference type="ARBA" id="ARBA00022741"/>
    </source>
</evidence>
<feature type="domain" description="Helicase C-terminal" evidence="9">
    <location>
        <begin position="1361"/>
        <end position="1529"/>
    </location>
</feature>
<keyword evidence="3" id="KW-0347">Helicase</keyword>
<evidence type="ECO:0000313" key="10">
    <source>
        <dbReference type="EMBL" id="CAH1395294.1"/>
    </source>
</evidence>
<feature type="region of interest" description="Disordered" evidence="7">
    <location>
        <begin position="916"/>
        <end position="974"/>
    </location>
</feature>
<reference evidence="10" key="1">
    <citation type="submission" date="2022-01" db="EMBL/GenBank/DDBJ databases">
        <authorList>
            <person name="King R."/>
        </authorList>
    </citation>
    <scope>NUCLEOTIDE SEQUENCE</scope>
</reference>
<evidence type="ECO:0000313" key="11">
    <source>
        <dbReference type="Proteomes" id="UP001152798"/>
    </source>
</evidence>
<dbReference type="GO" id="GO:0055087">
    <property type="term" value="C:Ski complex"/>
    <property type="evidence" value="ECO:0007669"/>
    <property type="project" value="TreeGrafter"/>
</dbReference>
<dbReference type="PROSITE" id="PS51194">
    <property type="entry name" value="HELICASE_CTER"/>
    <property type="match status" value="1"/>
</dbReference>
<accession>A0A9P0H1B6</accession>
<dbReference type="InterPro" id="IPR001650">
    <property type="entry name" value="Helicase_C-like"/>
</dbReference>
<dbReference type="PANTHER" id="PTHR12131:SF1">
    <property type="entry name" value="ATP-DEPENDENT RNA HELICASE SUPV3L1, MITOCHONDRIAL-RELATED"/>
    <property type="match status" value="1"/>
</dbReference>
<keyword evidence="11" id="KW-1185">Reference proteome</keyword>
<evidence type="ECO:0008006" key="12">
    <source>
        <dbReference type="Google" id="ProtNLM"/>
    </source>
</evidence>
<feature type="compositionally biased region" description="Acidic residues" evidence="7">
    <location>
        <begin position="741"/>
        <end position="753"/>
    </location>
</feature>
<dbReference type="InterPro" id="IPR050699">
    <property type="entry name" value="RNA-DNA_Helicase"/>
</dbReference>
<protein>
    <recommendedName>
        <fullName evidence="12">Helicase SKI2W</fullName>
    </recommendedName>
</protein>
<gene>
    <name evidence="10" type="ORF">NEZAVI_LOCUS5594</name>
</gene>
<dbReference type="Proteomes" id="UP001152798">
    <property type="component" value="Chromosome 3"/>
</dbReference>
<dbReference type="CDD" id="cd18795">
    <property type="entry name" value="SF2_C_Ski2"/>
    <property type="match status" value="1"/>
</dbReference>
<organism evidence="10 11">
    <name type="scientific">Nezara viridula</name>
    <name type="common">Southern green stink bug</name>
    <name type="synonym">Cimex viridulus</name>
    <dbReference type="NCBI Taxonomy" id="85310"/>
    <lineage>
        <taxon>Eukaryota</taxon>
        <taxon>Metazoa</taxon>
        <taxon>Ecdysozoa</taxon>
        <taxon>Arthropoda</taxon>
        <taxon>Hexapoda</taxon>
        <taxon>Insecta</taxon>
        <taxon>Pterygota</taxon>
        <taxon>Neoptera</taxon>
        <taxon>Paraneoptera</taxon>
        <taxon>Hemiptera</taxon>
        <taxon>Heteroptera</taxon>
        <taxon>Panheteroptera</taxon>
        <taxon>Pentatomomorpha</taxon>
        <taxon>Pentatomoidea</taxon>
        <taxon>Pentatomidae</taxon>
        <taxon>Pentatominae</taxon>
        <taxon>Nezara</taxon>
    </lineage>
</organism>
<dbReference type="SUPFAM" id="SSF52540">
    <property type="entry name" value="P-loop containing nucleoside triphosphate hydrolases"/>
    <property type="match status" value="1"/>
</dbReference>
<dbReference type="FunFam" id="3.40.50.300:FF:000447">
    <property type="entry name" value="helicase SKI2W isoform X2"/>
    <property type="match status" value="1"/>
</dbReference>
<proteinExistence type="predicted"/>
<keyword evidence="2" id="KW-0378">Hydrolase</keyword>
<dbReference type="PANTHER" id="PTHR12131">
    <property type="entry name" value="ATP-DEPENDENT RNA AND DNA HELICASE"/>
    <property type="match status" value="1"/>
</dbReference>
<dbReference type="Pfam" id="PF00271">
    <property type="entry name" value="Helicase_C"/>
    <property type="match status" value="1"/>
</dbReference>
<evidence type="ECO:0000256" key="5">
    <source>
        <dbReference type="ARBA" id="ARBA00047984"/>
    </source>
</evidence>
<dbReference type="InterPro" id="IPR027417">
    <property type="entry name" value="P-loop_NTPase"/>
</dbReference>
<feature type="region of interest" description="Disordered" evidence="7">
    <location>
        <begin position="695"/>
        <end position="771"/>
    </location>
</feature>
<feature type="region of interest" description="Disordered" evidence="7">
    <location>
        <begin position="1280"/>
        <end position="1322"/>
    </location>
</feature>
<dbReference type="SMART" id="SM01142">
    <property type="entry name" value="DSHCT"/>
    <property type="match status" value="1"/>
</dbReference>
<evidence type="ECO:0000256" key="3">
    <source>
        <dbReference type="ARBA" id="ARBA00022806"/>
    </source>
</evidence>
<dbReference type="InterPro" id="IPR011545">
    <property type="entry name" value="DEAD/DEAH_box_helicase_dom"/>
</dbReference>
<evidence type="ECO:0000259" key="8">
    <source>
        <dbReference type="PROSITE" id="PS51192"/>
    </source>
</evidence>
<keyword evidence="1" id="KW-0547">Nucleotide-binding</keyword>
<evidence type="ECO:0000259" key="9">
    <source>
        <dbReference type="PROSITE" id="PS51194"/>
    </source>
</evidence>
<dbReference type="InterPro" id="IPR012961">
    <property type="entry name" value="Ski2/MTR4_C"/>
</dbReference>
<dbReference type="PROSITE" id="PS51192">
    <property type="entry name" value="HELICASE_ATP_BIND_1"/>
    <property type="match status" value="1"/>
</dbReference>
<dbReference type="OrthoDB" id="64767at2759"/>
<dbReference type="Pfam" id="PF08148">
    <property type="entry name" value="DSHCT"/>
    <property type="match status" value="1"/>
</dbReference>
<comment type="catalytic activity">
    <reaction evidence="5">
        <text>ATP + H2O = ADP + phosphate + H(+)</text>
        <dbReference type="Rhea" id="RHEA:13065"/>
        <dbReference type="ChEBI" id="CHEBI:15377"/>
        <dbReference type="ChEBI" id="CHEBI:15378"/>
        <dbReference type="ChEBI" id="CHEBI:30616"/>
        <dbReference type="ChEBI" id="CHEBI:43474"/>
        <dbReference type="ChEBI" id="CHEBI:456216"/>
        <dbReference type="EC" id="3.6.4.13"/>
    </reaction>
</comment>
<feature type="region of interest" description="Disordered" evidence="7">
    <location>
        <begin position="110"/>
        <end position="146"/>
    </location>
</feature>
<dbReference type="EMBL" id="OV725079">
    <property type="protein sequence ID" value="CAH1395294.1"/>
    <property type="molecule type" value="Genomic_DNA"/>
</dbReference>
<evidence type="ECO:0000256" key="6">
    <source>
        <dbReference type="SAM" id="Coils"/>
    </source>
</evidence>
<dbReference type="InterPro" id="IPR014001">
    <property type="entry name" value="Helicase_ATP-bd"/>
</dbReference>
<dbReference type="GO" id="GO:0016787">
    <property type="term" value="F:hydrolase activity"/>
    <property type="evidence" value="ECO:0007669"/>
    <property type="project" value="UniProtKB-KW"/>
</dbReference>
<dbReference type="GO" id="GO:0003676">
    <property type="term" value="F:nucleic acid binding"/>
    <property type="evidence" value="ECO:0007669"/>
    <property type="project" value="InterPro"/>
</dbReference>
<feature type="compositionally biased region" description="Basic and acidic residues" evidence="7">
    <location>
        <begin position="118"/>
        <end position="139"/>
    </location>
</feature>
<dbReference type="GO" id="GO:0070478">
    <property type="term" value="P:nuclear-transcribed mRNA catabolic process, 3'-5' exonucleolytic nonsense-mediated decay"/>
    <property type="evidence" value="ECO:0007669"/>
    <property type="project" value="TreeGrafter"/>
</dbReference>
<dbReference type="Gene3D" id="3.40.50.300">
    <property type="entry name" value="P-loop containing nucleotide triphosphate hydrolases"/>
    <property type="match status" value="2"/>
</dbReference>
<evidence type="ECO:0000256" key="2">
    <source>
        <dbReference type="ARBA" id="ARBA00022801"/>
    </source>
</evidence>
<dbReference type="FunFam" id="3.40.50.300:FF:000354">
    <property type="entry name" value="ATP-dependent RNA helicase SKI2"/>
    <property type="match status" value="1"/>
</dbReference>
<name>A0A9P0H1B6_NEZVI</name>
<dbReference type="GO" id="GO:0003724">
    <property type="term" value="F:RNA helicase activity"/>
    <property type="evidence" value="ECO:0007669"/>
    <property type="project" value="UniProtKB-EC"/>
</dbReference>
<feature type="compositionally biased region" description="Basic and acidic residues" evidence="7">
    <location>
        <begin position="1296"/>
        <end position="1306"/>
    </location>
</feature>
<keyword evidence="6" id="KW-0175">Coiled coil</keyword>
<evidence type="ECO:0000256" key="7">
    <source>
        <dbReference type="SAM" id="MobiDB-lite"/>
    </source>
</evidence>
<feature type="coiled-coil region" evidence="6">
    <location>
        <begin position="258"/>
        <end position="301"/>
    </location>
</feature>
<feature type="compositionally biased region" description="Basic and acidic residues" evidence="7">
    <location>
        <begin position="963"/>
        <end position="974"/>
    </location>
</feature>
<feature type="domain" description="Helicase ATP-binding" evidence="8">
    <location>
        <begin position="1073"/>
        <end position="1229"/>
    </location>
</feature>
<dbReference type="Pfam" id="PF00270">
    <property type="entry name" value="DEAD"/>
    <property type="match status" value="1"/>
</dbReference>
<feature type="compositionally biased region" description="Basic and acidic residues" evidence="7">
    <location>
        <begin position="916"/>
        <end position="925"/>
    </location>
</feature>
<dbReference type="SMART" id="SM00487">
    <property type="entry name" value="DEXDc"/>
    <property type="match status" value="1"/>
</dbReference>
<feature type="compositionally biased region" description="Acidic residues" evidence="7">
    <location>
        <begin position="700"/>
        <end position="709"/>
    </location>
</feature>
<dbReference type="SMART" id="SM00490">
    <property type="entry name" value="HELICc"/>
    <property type="match status" value="1"/>
</dbReference>
<keyword evidence="4" id="KW-0067">ATP-binding</keyword>
<dbReference type="GO" id="GO:0005524">
    <property type="term" value="F:ATP binding"/>
    <property type="evidence" value="ECO:0007669"/>
    <property type="project" value="UniProtKB-KW"/>
</dbReference>
<sequence>MNPTNMDTSGDKDDDEFIRNLCPPLPGCKLFDQKMQEELKKLCETGANDLHLRHARSLTEQYNVTLPSWSPYKHDKDELSEEVMTEHSNQERKTVGLKLQDIAKILANPNPEVGADATNKKNIDDGKNIATSSHEEITQKDVGSSDVTDCAESLKLETDVSNLDEKFDKKKDENEQRKKKKRKENEYVPKLVPIEWSDPRSNPQFMKELEDFMNCDKFDFEPSESVQPPELDDMAESISFPVLPRNILTMLSATDEELADWEFSIKTAREEVDEVQNDSDIEEMEKELRQIKSSKKFIELKNQSSEKPHQSPVIDGPVDVSEFLKVAMPPGVEDIVAKRDDEGNIITYEAIPRNEEEVLREFERLHLGLESDTEEEDAEDDPTDKMYEIDWEKEKVKIKSNKMLGGLQGNISETELNENFIRIQEYMETCRSEEATAVKSEFEKHVKKVNEMLDDLGFPKQREIKEDSLQEFLDAQLKNCSFILEAHKNEICAPGNLVTEVKPGDPDCSFESQQEFAKPEEKTIIKRPSHLVMHITNASSDNEEDVQVTETPHSKVETFSEPCEKDKLKQTQTDNDGGMERYLFQKIKMEKDLIKRNYSKYVEQQKNGAMCNEFKTEYFKRGGTLEGLGEIPVPDYSLKLETLESYSEKFLTFPYISEHSAFFNLVEFRSLLAQHYPQFSNEAFCDLSKPFDLSTPELESSSESDDSDDVQVIFKPDPFTTEDVMEKKPTNDSENNSDLPTADEDEKVDEDELVMSSTTPRNTARRTACPKKRRRRCYASETLSSSESEDNSDVPDEVDNIVTQWAPFETKPIPSEEGLIKNAERLKEIVFVKHKKFKVPRKMKAWIDGKYEPSRDKIRKWKKYFSEHCGDKVSNLRERIPPESFENYESYLENTDQTLTEDDIPILMFKKLVEQKKEGEDENGRPESIVDEDSVLQSDNGGLNVAEYDENKSLEKNATGLKSDVEEKPNEPEIEVRTNEISKREEELEKRVEDLKIDESDFVEKDHTMTKTQEETEAPLPPKIPVLRLRDVPRPLRKEEWAEEVNSNAKIELVGTPAMSYPFDLDGFQKHAIQALENGYNVFVSAHTSAGKTVVAEYAIAMSKRNRSKAVYTSPVKALSNQKYADFKRIFGSVGLITGDIQLNENAECLIMTTEILRSMLYNTSEKIRDLEFVVFDEVHYINDPERGHVWEEVLILLPPQVQIVMLSATVPNTLEFANWVGRTKQRKVMVCATHHRPVPLQHYVYTGTGGPSPGDTYLVKDGDGPFLVNEYGKAEMAMKANQEKERKNRKKQQLKRAEEEKEWKRGSISKPKPFCNPSDSQEKRDQTLWISVVSFLQNRDWLPAVVFVFSRKKCDVFADRLRTIDLTTKSEKSFIHRFIKSQVEKLDEVDQDLPQIKVMQSQLLQGIGVHHSGILPIMKEIVEVLFQEGKVKLLFATETFAMGVNMPARTVLFHSIRKFDGTETRLLHPAEYIQMAGRAGRRGKDSAGNVIILAKPAELIARHDLETLMFGNPSKLISKFRLSYRMILNTLTMSGMLTVQSMMASSYCENQGQLKKKFVEKDLIEAEQFERTLKKKVGNDVTDIDVDYMTKFYTYAHAFITKWKDLRLQMIVNGKILKELQPGRLLKICTGQYINRTALLLEVIPHKEPFIRFVYKVMILDQDIQYTRDITSVGMEMDQEQLGEWYRLVSLMDNLPSEKDILCGPNDYVELVIKPQEIVAVCKDTLKLQKNQIQEYLNQYSSRQGFRNKISEAGDKIASQLWASIGKTSEINETNQRFESFDLCLSVSEMWTLLDQFKKYPIGYNPLVLNSFKKVFRWKQAEEKVKILRQSLSDENMILYPDFKNKKALLKEKGYIDDSDTVQIKGYMAARVGKYELVVCELLVENILVNMEPEEVAALLSFLVCRSNNSDHYPTSFKTLTPSLQEGIKKCQKIIKDVILLEKQFQIEDYEGSETSKLSFGLVPIMYAWVKQEPFKTIMEMEELQEFEFQEGLLVRWIQQLLETLKEVEAAARVMGDPGVPTKLQAAGQRIKRGIVFAPSLYTTML</sequence>
<evidence type="ECO:0000256" key="4">
    <source>
        <dbReference type="ARBA" id="ARBA00022840"/>
    </source>
</evidence>
<dbReference type="Gene3D" id="1.10.3380.30">
    <property type="match status" value="1"/>
</dbReference>